<organism evidence="1 2">
    <name type="scientific">Aquisphaera giovannonii</name>
    <dbReference type="NCBI Taxonomy" id="406548"/>
    <lineage>
        <taxon>Bacteria</taxon>
        <taxon>Pseudomonadati</taxon>
        <taxon>Planctomycetota</taxon>
        <taxon>Planctomycetia</taxon>
        <taxon>Isosphaerales</taxon>
        <taxon>Isosphaeraceae</taxon>
        <taxon>Aquisphaera</taxon>
    </lineage>
</organism>
<gene>
    <name evidence="1" type="ORF">OJF2_53420</name>
</gene>
<dbReference type="RefSeq" id="WP_148596407.1">
    <property type="nucleotide sequence ID" value="NZ_CP042997.1"/>
</dbReference>
<accession>A0A5B9W8P6</accession>
<evidence type="ECO:0000313" key="1">
    <source>
        <dbReference type="EMBL" id="QEH36757.1"/>
    </source>
</evidence>
<keyword evidence="2" id="KW-1185">Reference proteome</keyword>
<proteinExistence type="predicted"/>
<protein>
    <submittedName>
        <fullName evidence="1">Uncharacterized protein</fullName>
    </submittedName>
</protein>
<dbReference type="Proteomes" id="UP000324233">
    <property type="component" value="Chromosome"/>
</dbReference>
<sequence length="125" mass="13592">MDATASELRKELGELLRRAAEVSVELDRAEGAAVGVPHYSAIEARAHELGRELSRRIQARRMGDLAAATSAAACPTCGDRCEPRRRRRRLASIDGPLEIDEPAAHCPRCRRGFFPPPGGAGPRRP</sequence>
<name>A0A5B9W8P6_9BACT</name>
<dbReference type="OrthoDB" id="291610at2"/>
<reference evidence="1 2" key="1">
    <citation type="submission" date="2019-08" db="EMBL/GenBank/DDBJ databases">
        <title>Deep-cultivation of Planctomycetes and their phenomic and genomic characterization uncovers novel biology.</title>
        <authorList>
            <person name="Wiegand S."/>
            <person name="Jogler M."/>
            <person name="Boedeker C."/>
            <person name="Pinto D."/>
            <person name="Vollmers J."/>
            <person name="Rivas-Marin E."/>
            <person name="Kohn T."/>
            <person name="Peeters S.H."/>
            <person name="Heuer A."/>
            <person name="Rast P."/>
            <person name="Oberbeckmann S."/>
            <person name="Bunk B."/>
            <person name="Jeske O."/>
            <person name="Meyerdierks A."/>
            <person name="Storesund J.E."/>
            <person name="Kallscheuer N."/>
            <person name="Luecker S."/>
            <person name="Lage O.M."/>
            <person name="Pohl T."/>
            <person name="Merkel B.J."/>
            <person name="Hornburger P."/>
            <person name="Mueller R.-W."/>
            <person name="Bruemmer F."/>
            <person name="Labrenz M."/>
            <person name="Spormann A.M."/>
            <person name="Op den Camp H."/>
            <person name="Overmann J."/>
            <person name="Amann R."/>
            <person name="Jetten M.S.M."/>
            <person name="Mascher T."/>
            <person name="Medema M.H."/>
            <person name="Devos D.P."/>
            <person name="Kaster A.-K."/>
            <person name="Ovreas L."/>
            <person name="Rohde M."/>
            <person name="Galperin M.Y."/>
            <person name="Jogler C."/>
        </authorList>
    </citation>
    <scope>NUCLEOTIDE SEQUENCE [LARGE SCALE GENOMIC DNA]</scope>
    <source>
        <strain evidence="1 2">OJF2</strain>
    </source>
</reference>
<evidence type="ECO:0000313" key="2">
    <source>
        <dbReference type="Proteomes" id="UP000324233"/>
    </source>
</evidence>
<dbReference type="EMBL" id="CP042997">
    <property type="protein sequence ID" value="QEH36757.1"/>
    <property type="molecule type" value="Genomic_DNA"/>
</dbReference>
<dbReference type="AlphaFoldDB" id="A0A5B9W8P6"/>
<dbReference type="KEGG" id="agv:OJF2_53420"/>